<comment type="caution">
    <text evidence="1">The sequence shown here is derived from an EMBL/GenBank/DDBJ whole genome shotgun (WGS) entry which is preliminary data.</text>
</comment>
<evidence type="ECO:0000313" key="2">
    <source>
        <dbReference type="Proteomes" id="UP000036923"/>
    </source>
</evidence>
<keyword evidence="2" id="KW-1185">Reference proteome</keyword>
<name>A0A0L6JHJ8_9FIRM</name>
<evidence type="ECO:0000313" key="1">
    <source>
        <dbReference type="EMBL" id="KNY24957.1"/>
    </source>
</evidence>
<dbReference type="EMBL" id="LGTC01000001">
    <property type="protein sequence ID" value="KNY24957.1"/>
    <property type="molecule type" value="Genomic_DNA"/>
</dbReference>
<organism evidence="1 2">
    <name type="scientific">Pseudobacteroides cellulosolvens ATCC 35603 = DSM 2933</name>
    <dbReference type="NCBI Taxonomy" id="398512"/>
    <lineage>
        <taxon>Bacteria</taxon>
        <taxon>Bacillati</taxon>
        <taxon>Bacillota</taxon>
        <taxon>Clostridia</taxon>
        <taxon>Eubacteriales</taxon>
        <taxon>Oscillospiraceae</taxon>
        <taxon>Pseudobacteroides</taxon>
    </lineage>
</organism>
<sequence length="110" mass="12934">MYNEDIKETLIKAISQRKPIKFRYNSPDDDVTGERIGYSHAMYINYYTGNILVDIYQTAGDSNEKKVIPEWRQFKLSCIDNIEILADKQFEVQKDYKPNSPKYKNCIAKI</sequence>
<dbReference type="Proteomes" id="UP000036923">
    <property type="component" value="Unassembled WGS sequence"/>
</dbReference>
<dbReference type="AlphaFoldDB" id="A0A0L6JHJ8"/>
<protein>
    <submittedName>
        <fullName evidence="1">WYL domain containing protein</fullName>
    </submittedName>
</protein>
<dbReference type="RefSeq" id="WP_036939658.1">
    <property type="nucleotide sequence ID" value="NZ_JQKC01000009.1"/>
</dbReference>
<reference evidence="2" key="1">
    <citation type="submission" date="2015-07" db="EMBL/GenBank/DDBJ databases">
        <title>Near-Complete Genome Sequence of the Cellulolytic Bacterium Bacteroides (Pseudobacteroides) cellulosolvens ATCC 35603.</title>
        <authorList>
            <person name="Dassa B."/>
            <person name="Utturkar S.M."/>
            <person name="Klingeman D.M."/>
            <person name="Hurt R.A."/>
            <person name="Keller M."/>
            <person name="Xu J."/>
            <person name="Reddy Y.H.K."/>
            <person name="Borovok I."/>
            <person name="Grinberg I.R."/>
            <person name="Lamed R."/>
            <person name="Zhivin O."/>
            <person name="Bayer E.A."/>
            <person name="Brown S.D."/>
        </authorList>
    </citation>
    <scope>NUCLEOTIDE SEQUENCE [LARGE SCALE GENOMIC DNA]</scope>
    <source>
        <strain evidence="2">DSM 2933</strain>
    </source>
</reference>
<dbReference type="OrthoDB" id="2083236at2"/>
<dbReference type="eggNOG" id="ENOG502ZDIW">
    <property type="taxonomic scope" value="Bacteria"/>
</dbReference>
<gene>
    <name evidence="1" type="ORF">Bccel_0214</name>
</gene>
<proteinExistence type="predicted"/>
<accession>A0A0L6JHJ8</accession>